<name>A0ABS5YSX1_9ACTN</name>
<evidence type="ECO:0008006" key="4">
    <source>
        <dbReference type="Google" id="ProtNLM"/>
    </source>
</evidence>
<organism evidence="2 3">
    <name type="scientific">Paractinoplanes bogorensis</name>
    <dbReference type="NCBI Taxonomy" id="1610840"/>
    <lineage>
        <taxon>Bacteria</taxon>
        <taxon>Bacillati</taxon>
        <taxon>Actinomycetota</taxon>
        <taxon>Actinomycetes</taxon>
        <taxon>Micromonosporales</taxon>
        <taxon>Micromonosporaceae</taxon>
        <taxon>Paractinoplanes</taxon>
    </lineage>
</organism>
<protein>
    <recommendedName>
        <fullName evidence="4">ATP-grasp domain-containing protein</fullName>
    </recommendedName>
</protein>
<dbReference type="Proteomes" id="UP001519654">
    <property type="component" value="Unassembled WGS sequence"/>
</dbReference>
<evidence type="ECO:0000256" key="1">
    <source>
        <dbReference type="SAM" id="MobiDB-lite"/>
    </source>
</evidence>
<evidence type="ECO:0000313" key="2">
    <source>
        <dbReference type="EMBL" id="MBU2665823.1"/>
    </source>
</evidence>
<keyword evidence="3" id="KW-1185">Reference proteome</keyword>
<reference evidence="2 3" key="1">
    <citation type="submission" date="2021-06" db="EMBL/GenBank/DDBJ databases">
        <title>Actinoplanes lichenicola sp. nov., and Actinoplanes ovalisporus sp. nov., isolated from lichen in Thailand.</title>
        <authorList>
            <person name="Saeng-In P."/>
            <person name="Kanchanasin P."/>
            <person name="Yuki M."/>
            <person name="Kudo T."/>
            <person name="Ohkuma M."/>
            <person name="Phongsopitanun W."/>
            <person name="Tanasupawat S."/>
        </authorList>
    </citation>
    <scope>NUCLEOTIDE SEQUENCE [LARGE SCALE GENOMIC DNA]</scope>
    <source>
        <strain evidence="2 3">NBRC 110975</strain>
    </source>
</reference>
<dbReference type="PANTHER" id="PTHR39217:SF1">
    <property type="entry name" value="GLUTATHIONE SYNTHETASE"/>
    <property type="match status" value="1"/>
</dbReference>
<feature type="region of interest" description="Disordered" evidence="1">
    <location>
        <begin position="209"/>
        <end position="241"/>
    </location>
</feature>
<proteinExistence type="predicted"/>
<accession>A0ABS5YSX1</accession>
<feature type="compositionally biased region" description="Basic and acidic residues" evidence="1">
    <location>
        <begin position="218"/>
        <end position="241"/>
    </location>
</feature>
<dbReference type="InterPro" id="IPR053191">
    <property type="entry name" value="DcsG_Biosynth_Enzyme"/>
</dbReference>
<evidence type="ECO:0000313" key="3">
    <source>
        <dbReference type="Proteomes" id="UP001519654"/>
    </source>
</evidence>
<sequence length="301" mass="33079">MTPPTPPHATRERSRVALVTCDLMPELWADDLPLRDALRARGIEAEAVSWDDATTDWASYDLVVIRSPWDYVPRREEFIAWAHRVPRLLNPADVLEWNTDKRYLGELARSGLPVTPTEFVSPSETWTPPRTGEWVVKPTVSAGSQDTGRYVLPEQAGLAAAHVTRLTSAGRTAMIQPYLAAVATLGETALIYLPDDTGDLSYSHAIRKGPMLRGPGEGAHDPGSEQIDPREPTEAERRAGDRVLEAIPGGTKRLLYARVDLIPGPDGDPLLVELELAEPSLFLRSAEGATRRLTEAVLSRL</sequence>
<comment type="caution">
    <text evidence="2">The sequence shown here is derived from an EMBL/GenBank/DDBJ whole genome shotgun (WGS) entry which is preliminary data.</text>
</comment>
<gene>
    <name evidence="2" type="ORF">KOI35_20130</name>
</gene>
<dbReference type="SUPFAM" id="SSF56059">
    <property type="entry name" value="Glutathione synthetase ATP-binding domain-like"/>
    <property type="match status" value="1"/>
</dbReference>
<dbReference type="EMBL" id="JAHKKG010000006">
    <property type="protein sequence ID" value="MBU2665823.1"/>
    <property type="molecule type" value="Genomic_DNA"/>
</dbReference>
<dbReference type="PANTHER" id="PTHR39217">
    <property type="match status" value="1"/>
</dbReference>